<dbReference type="PANTHER" id="PTHR33525:SF3">
    <property type="entry name" value="RIBONUCLEASE Y"/>
    <property type="match status" value="1"/>
</dbReference>
<dbReference type="InterPro" id="IPR003607">
    <property type="entry name" value="HD/PDEase_dom"/>
</dbReference>
<dbReference type="Proteomes" id="UP001209681">
    <property type="component" value="Unassembled WGS sequence"/>
</dbReference>
<evidence type="ECO:0000313" key="3">
    <source>
        <dbReference type="Proteomes" id="UP001209681"/>
    </source>
</evidence>
<protein>
    <submittedName>
        <fullName evidence="2">HDOD domain-containing protein</fullName>
    </submittedName>
</protein>
<dbReference type="PANTHER" id="PTHR33525">
    <property type="match status" value="1"/>
</dbReference>
<dbReference type="InterPro" id="IPR052340">
    <property type="entry name" value="RNase_Y/CdgJ"/>
</dbReference>
<keyword evidence="3" id="KW-1185">Reference proteome</keyword>
<gene>
    <name evidence="2" type="ORF">OOT00_13050</name>
</gene>
<dbReference type="Gene3D" id="1.10.3210.10">
    <property type="entry name" value="Hypothetical protein af1432"/>
    <property type="match status" value="1"/>
</dbReference>
<evidence type="ECO:0000313" key="2">
    <source>
        <dbReference type="EMBL" id="MCW7754913.1"/>
    </source>
</evidence>
<dbReference type="EMBL" id="JAPFPW010000018">
    <property type="protein sequence ID" value="MCW7754913.1"/>
    <property type="molecule type" value="Genomic_DNA"/>
</dbReference>
<organism evidence="2 3">
    <name type="scientific">Desulfobotulus pelophilus</name>
    <dbReference type="NCBI Taxonomy" id="2823377"/>
    <lineage>
        <taxon>Bacteria</taxon>
        <taxon>Pseudomonadati</taxon>
        <taxon>Thermodesulfobacteriota</taxon>
        <taxon>Desulfobacteria</taxon>
        <taxon>Desulfobacterales</taxon>
        <taxon>Desulfobacteraceae</taxon>
        <taxon>Desulfobotulus</taxon>
    </lineage>
</organism>
<dbReference type="PROSITE" id="PS51833">
    <property type="entry name" value="HDOD"/>
    <property type="match status" value="1"/>
</dbReference>
<proteinExistence type="predicted"/>
<name>A0ABT3NBS2_9BACT</name>
<sequence length="320" mass="35713">MEIHCPACKKKYTLPRGAKTGPAAHLPCPACGNPIPLQQETAPPRFMSKEKLIQEAGALPPMPEILIRAKNIVDSPYSDIRDLAQILEKDQAMTTRLLKLANSAYYGLRHPVDSAHKACLVLGEQTLLQMITLVSTSRLFSNSLDGYDLEAATVFSHVLFVALASREICRLRFKDLEKSAFAAGLLHDAGMLILDQHIRKNKQAYQKLRADGMPQHLAEKKLFGYDHGEIGHDFCLNWNVPPEQALAIHWHHEPDQSQTPLAHVLYVADMLAWQDPDRLPSEDIAGSSMDMINLSDEELEVIRCDVWQDVAQIAADILIS</sequence>
<comment type="caution">
    <text evidence="2">The sequence shown here is derived from an EMBL/GenBank/DDBJ whole genome shotgun (WGS) entry which is preliminary data.</text>
</comment>
<dbReference type="Pfam" id="PF08668">
    <property type="entry name" value="HDOD"/>
    <property type="match status" value="1"/>
</dbReference>
<accession>A0ABT3NBS2</accession>
<evidence type="ECO:0000259" key="1">
    <source>
        <dbReference type="PROSITE" id="PS51833"/>
    </source>
</evidence>
<feature type="domain" description="HDOD" evidence="1">
    <location>
        <begin position="59"/>
        <end position="254"/>
    </location>
</feature>
<dbReference type="SUPFAM" id="SSF109604">
    <property type="entry name" value="HD-domain/PDEase-like"/>
    <property type="match status" value="1"/>
</dbReference>
<dbReference type="RefSeq" id="WP_265425827.1">
    <property type="nucleotide sequence ID" value="NZ_JAPFPW010000018.1"/>
</dbReference>
<dbReference type="InterPro" id="IPR013976">
    <property type="entry name" value="HDOD"/>
</dbReference>
<reference evidence="2 3" key="1">
    <citation type="submission" date="2022-11" db="EMBL/GenBank/DDBJ databases">
        <title>Desulfobotulus tamanensis H1 sp. nov. - anaerobic, alkaliphilic, sulphate reducing bacterium isolated from terrestrial mud volcano.</title>
        <authorList>
            <person name="Frolova A."/>
            <person name="Merkel A.Y."/>
            <person name="Slobodkin A.I."/>
        </authorList>
    </citation>
    <scope>NUCLEOTIDE SEQUENCE [LARGE SCALE GENOMIC DNA]</scope>
    <source>
        <strain evidence="2 3">H1</strain>
    </source>
</reference>
<dbReference type="SMART" id="SM00471">
    <property type="entry name" value="HDc"/>
    <property type="match status" value="1"/>
</dbReference>